<proteinExistence type="predicted"/>
<name>F1YI49_9ACTN</name>
<sequence length="219" mass="24368">MSQPSGRERILQVAERLVAERGPYGASAREVLRIAQQRNNSAITYHFGSWENLLFTIWDSHSSVVGKRRAEMLETLDPAASDGLQQLVRAYIHPFATEVGTGTPSYWARFNAQLLLSVQTDFQSASLWSQASTLGDDVQDPDEAAYRGTRSLQTVFDLMGAQLTHLEPEARIRRVAIAARFVTMNMAGWERDSESGHAPMLSDFEDELTELTVALLLAP</sequence>
<dbReference type="eggNOG" id="COG1309">
    <property type="taxonomic scope" value="Bacteria"/>
</dbReference>
<organism evidence="1 2">
    <name type="scientific">Gordonia neofelifaecis NRRL B-59395</name>
    <dbReference type="NCBI Taxonomy" id="644548"/>
    <lineage>
        <taxon>Bacteria</taxon>
        <taxon>Bacillati</taxon>
        <taxon>Actinomycetota</taxon>
        <taxon>Actinomycetes</taxon>
        <taxon>Mycobacteriales</taxon>
        <taxon>Gordoniaceae</taxon>
        <taxon>Gordonia</taxon>
    </lineage>
</organism>
<dbReference type="SUPFAM" id="SSF46689">
    <property type="entry name" value="Homeodomain-like"/>
    <property type="match status" value="1"/>
</dbReference>
<dbReference type="Gene3D" id="1.10.357.10">
    <property type="entry name" value="Tetracycline Repressor, domain 2"/>
    <property type="match status" value="1"/>
</dbReference>
<dbReference type="InterPro" id="IPR009057">
    <property type="entry name" value="Homeodomain-like_sf"/>
</dbReference>
<dbReference type="RefSeq" id="WP_009678802.1">
    <property type="nucleotide sequence ID" value="NZ_AEUD01000005.1"/>
</dbReference>
<evidence type="ECO:0000313" key="2">
    <source>
        <dbReference type="Proteomes" id="UP000035065"/>
    </source>
</evidence>
<dbReference type="AlphaFoldDB" id="F1YI49"/>
<accession>F1YI49</accession>
<dbReference type="Proteomes" id="UP000035065">
    <property type="component" value="Unassembled WGS sequence"/>
</dbReference>
<keyword evidence="2" id="KW-1185">Reference proteome</keyword>
<dbReference type="STRING" id="644548.SCNU_07818"/>
<protein>
    <submittedName>
        <fullName evidence="1">Tetr family transcriptional regulator</fullName>
    </submittedName>
</protein>
<reference evidence="1 2" key="1">
    <citation type="journal article" date="2011" name="J. Bacteriol.">
        <title>Draft Genome Sequence of Gordonia neofelifaecis NRRL B-59395, a Cholesterol-Degrading Actinomycete.</title>
        <authorList>
            <person name="Ge F."/>
            <person name="Li W."/>
            <person name="Chen G."/>
            <person name="Liu Y."/>
            <person name="Zhang G."/>
            <person name="Yong B."/>
            <person name="Wang Q."/>
            <person name="Wang N."/>
            <person name="Huang Z."/>
            <person name="Li W."/>
            <person name="Wang J."/>
            <person name="Wu C."/>
            <person name="Xie Q."/>
            <person name="Liu G."/>
        </authorList>
    </citation>
    <scope>NUCLEOTIDE SEQUENCE [LARGE SCALE GENOMIC DNA]</scope>
    <source>
        <strain evidence="1 2">NRRL B-59395</strain>
    </source>
</reference>
<comment type="caution">
    <text evidence="1">The sequence shown here is derived from an EMBL/GenBank/DDBJ whole genome shotgun (WGS) entry which is preliminary data.</text>
</comment>
<dbReference type="OrthoDB" id="2356263at2"/>
<gene>
    <name evidence="1" type="ORF">SCNU_07818</name>
</gene>
<dbReference type="EMBL" id="AEUD01000005">
    <property type="protein sequence ID" value="EGD55603.1"/>
    <property type="molecule type" value="Genomic_DNA"/>
</dbReference>
<evidence type="ECO:0000313" key="1">
    <source>
        <dbReference type="EMBL" id="EGD55603.1"/>
    </source>
</evidence>